<feature type="domain" description="Carbohydrate binding module xylan-binding" evidence="2">
    <location>
        <begin position="380"/>
        <end position="466"/>
    </location>
</feature>
<proteinExistence type="predicted"/>
<dbReference type="RefSeq" id="WP_090661209.1">
    <property type="nucleotide sequence ID" value="NZ_FMZX01000001.1"/>
</dbReference>
<feature type="region of interest" description="Disordered" evidence="1">
    <location>
        <begin position="113"/>
        <end position="157"/>
    </location>
</feature>
<dbReference type="STRING" id="938405.SAMN02927895_01579"/>
<evidence type="ECO:0000256" key="1">
    <source>
        <dbReference type="SAM" id="MobiDB-lite"/>
    </source>
</evidence>
<feature type="domain" description="Carbohydrate binding module xylan-binding" evidence="2">
    <location>
        <begin position="161"/>
        <end position="248"/>
    </location>
</feature>
<dbReference type="Pfam" id="PF16841">
    <property type="entry name" value="CBM60"/>
    <property type="match status" value="3"/>
</dbReference>
<protein>
    <submittedName>
        <fullName evidence="3">Ca-dependent carbohydrate-binding module xylan-binding</fullName>
    </submittedName>
</protein>
<dbReference type="InterPro" id="IPR031768">
    <property type="entry name" value="CBM60_xylan-bd"/>
</dbReference>
<feature type="compositionally biased region" description="Pro residues" evidence="1">
    <location>
        <begin position="118"/>
        <end position="152"/>
    </location>
</feature>
<feature type="domain" description="Carbohydrate binding module xylan-binding" evidence="2">
    <location>
        <begin position="10"/>
        <end position="87"/>
    </location>
</feature>
<feature type="region of interest" description="Disordered" evidence="1">
    <location>
        <begin position="268"/>
        <end position="377"/>
    </location>
</feature>
<evidence type="ECO:0000313" key="3">
    <source>
        <dbReference type="EMBL" id="SDC51317.1"/>
    </source>
</evidence>
<evidence type="ECO:0000259" key="2">
    <source>
        <dbReference type="Pfam" id="PF16841"/>
    </source>
</evidence>
<name>A0A1G6M7J7_9PROT</name>
<dbReference type="AlphaFoldDB" id="A0A1G6M7J7"/>
<evidence type="ECO:0000313" key="4">
    <source>
        <dbReference type="Proteomes" id="UP000198925"/>
    </source>
</evidence>
<sequence>MASDTLLLKVSETVYGAPAQFTVSVDGKQVGSTYQTTAIHGWKSDTVTLTGDWDKGEHTVQIKYLNDFRDAGGDRNLFLDSAIYDGVAVPGARLNMWSPYDPNTFKVTDTTALAPATSVPPPTTTTPPPTTTTPPPTTTTPPPSTTEPPPSTTAPTATTDTLVLKVSATVYGAAAQFTVSVDGVQVGGTYQTTAMHGWKSDTVTLKGNWDSGDHSVSIKFLNDFKDAGGDRNLYLDSATYNGVAVPNAKLDMWSAYDPHVFKIVDTTALTTTPPPPTSTPSTGTETPPPTTTTPSTGTETPPPTTTTPSTGTETPPPTTTTPSTGTETPPPTTTPSTGTETPPPTTSTPSTGTETPPPTTTTPSTGTDTAPTTGAPDHLTLRMSEQAYNNIHAQFTVTVDGKQIGGTYTTTANHANKASETFDIAGDWGPGTHQVNVHFTNDAYGGWSGADRNLYLDGARYNGTEIMGVAKAITGGTTNSDANFTFTEAAATAPPPVTTTPTPTPGTTVNHDGLTDLNVLIRGQSNAMLLDQYGGDDVLKAELQKALPGVRINILDGDNKTEFSATAFTTWDTDGQQQKMHDYLNALPADIKDNETITVWMHNEYDQKISGLTTAQWKQEVQTDANGIRDILDDQGAASTPYLFVPIRYPYGGSFPAIRQGMDELSSDPQFHAELSWAAFGSNITMAGGPEAGSNGSHMTSADAATIGRDLAAPVLDLYQSIA</sequence>
<dbReference type="Gene3D" id="2.60.60.40">
    <property type="match status" value="3"/>
</dbReference>
<accession>A0A1G6M7J7</accession>
<dbReference type="EMBL" id="FMZX01000001">
    <property type="protein sequence ID" value="SDC51317.1"/>
    <property type="molecule type" value="Genomic_DNA"/>
</dbReference>
<gene>
    <name evidence="3" type="ORF">SAMN04487779_10011120</name>
</gene>
<dbReference type="Proteomes" id="UP000198925">
    <property type="component" value="Unassembled WGS sequence"/>
</dbReference>
<reference evidence="3 4" key="1">
    <citation type="submission" date="2016-10" db="EMBL/GenBank/DDBJ databases">
        <authorList>
            <person name="de Groot N.N."/>
        </authorList>
    </citation>
    <scope>NUCLEOTIDE SEQUENCE [LARGE SCALE GENOMIC DNA]</scope>
    <source>
        <strain evidence="3 4">CPCC 100156</strain>
    </source>
</reference>
<organism evidence="3 4">
    <name type="scientific">Belnapia rosea</name>
    <dbReference type="NCBI Taxonomy" id="938405"/>
    <lineage>
        <taxon>Bacteria</taxon>
        <taxon>Pseudomonadati</taxon>
        <taxon>Pseudomonadota</taxon>
        <taxon>Alphaproteobacteria</taxon>
        <taxon>Acetobacterales</taxon>
        <taxon>Roseomonadaceae</taxon>
        <taxon>Belnapia</taxon>
    </lineage>
</organism>
<feature type="compositionally biased region" description="Low complexity" evidence="1">
    <location>
        <begin position="361"/>
        <end position="376"/>
    </location>
</feature>
<keyword evidence="4" id="KW-1185">Reference proteome</keyword>